<dbReference type="CDD" id="cd00635">
    <property type="entry name" value="PLPDE_III_YBL036c_like"/>
    <property type="match status" value="1"/>
</dbReference>
<evidence type="ECO:0000256" key="4">
    <source>
        <dbReference type="RuleBase" id="RU004514"/>
    </source>
</evidence>
<evidence type="ECO:0000256" key="1">
    <source>
        <dbReference type="ARBA" id="ARBA00022898"/>
    </source>
</evidence>
<dbReference type="InterPro" id="IPR029066">
    <property type="entry name" value="PLP-binding_barrel"/>
</dbReference>
<comment type="function">
    <text evidence="2">Pyridoxal 5'-phosphate (PLP)-binding protein, which is involved in PLP homeostasis.</text>
</comment>
<dbReference type="InterPro" id="IPR011078">
    <property type="entry name" value="PyrdxlP_homeostasis"/>
</dbReference>
<dbReference type="GO" id="GO:0030170">
    <property type="term" value="F:pyridoxal phosphate binding"/>
    <property type="evidence" value="ECO:0007669"/>
    <property type="project" value="UniProtKB-UniRule"/>
</dbReference>
<keyword evidence="1 2" id="KW-0663">Pyridoxal phosphate</keyword>
<evidence type="ECO:0000256" key="3">
    <source>
        <dbReference type="PIRSR" id="PIRSR004848-1"/>
    </source>
</evidence>
<dbReference type="NCBIfam" id="TIGR00044">
    <property type="entry name" value="YggS family pyridoxal phosphate-dependent enzyme"/>
    <property type="match status" value="1"/>
</dbReference>
<evidence type="ECO:0000313" key="7">
    <source>
        <dbReference type="Proteomes" id="UP000494105"/>
    </source>
</evidence>
<evidence type="ECO:0000259" key="5">
    <source>
        <dbReference type="Pfam" id="PF01168"/>
    </source>
</evidence>
<proteinExistence type="inferred from homology"/>
<dbReference type="FunFam" id="3.20.20.10:FF:000018">
    <property type="entry name" value="Pyridoxal phosphate homeostasis protein"/>
    <property type="match status" value="1"/>
</dbReference>
<dbReference type="AlphaFoldDB" id="A0A6S7CA64"/>
<dbReference type="Gene3D" id="3.20.20.10">
    <property type="entry name" value="Alanine racemase"/>
    <property type="match status" value="1"/>
</dbReference>
<comment type="similarity">
    <text evidence="2 4">Belongs to the pyridoxal phosphate-binding protein YggS/PROSC family.</text>
</comment>
<evidence type="ECO:0000256" key="2">
    <source>
        <dbReference type="HAMAP-Rule" id="MF_02087"/>
    </source>
</evidence>
<dbReference type="HAMAP" id="MF_02087">
    <property type="entry name" value="PLP_homeostasis"/>
    <property type="match status" value="1"/>
</dbReference>
<feature type="modified residue" description="N6-(pyridoxal phosphate)lysine" evidence="2 3">
    <location>
        <position position="39"/>
    </location>
</feature>
<reference evidence="6 7" key="1">
    <citation type="submission" date="2020-04" db="EMBL/GenBank/DDBJ databases">
        <authorList>
            <person name="De Canck E."/>
        </authorList>
    </citation>
    <scope>NUCLEOTIDE SEQUENCE [LARGE SCALE GENOMIC DNA]</scope>
    <source>
        <strain evidence="6 7">LMG 1861</strain>
    </source>
</reference>
<evidence type="ECO:0000313" key="6">
    <source>
        <dbReference type="EMBL" id="CAB3838355.1"/>
    </source>
</evidence>
<dbReference type="Proteomes" id="UP000494105">
    <property type="component" value="Unassembled WGS sequence"/>
</dbReference>
<dbReference type="EMBL" id="CADILD010000001">
    <property type="protein sequence ID" value="CAB3838355.1"/>
    <property type="molecule type" value="Genomic_DNA"/>
</dbReference>
<dbReference type="InterPro" id="IPR001608">
    <property type="entry name" value="Ala_racemase_N"/>
</dbReference>
<name>A0A6S7CA64_9BURK</name>
<organism evidence="6 7">
    <name type="scientific">Achromobacter piechaudii</name>
    <dbReference type="NCBI Taxonomy" id="72556"/>
    <lineage>
        <taxon>Bacteria</taxon>
        <taxon>Pseudomonadati</taxon>
        <taxon>Pseudomonadota</taxon>
        <taxon>Betaproteobacteria</taxon>
        <taxon>Burkholderiales</taxon>
        <taxon>Alcaligenaceae</taxon>
        <taxon>Achromobacter</taxon>
    </lineage>
</organism>
<accession>A0A6S7CA64</accession>
<dbReference type="PANTHER" id="PTHR10146">
    <property type="entry name" value="PROLINE SYNTHETASE CO-TRANSCRIBED BACTERIAL HOMOLOG PROTEIN"/>
    <property type="match status" value="1"/>
</dbReference>
<sequence length="239" mass="26133">MTVQDTMAGRIARIHQRIADACARAGRSPDSVVLLPVSKTFEVDAIREAMALGMTRFGENKTQELRQKAAALAGQGLRWVLIGHLQTNKAKDAARDADEVQSLDRVDLAEALHRRLLNEGRTLDVLVQVKTSTEPSKFGMAPEDVSAFLRRIAAEFPTLRVQGLMTLAVNSPDPDAVRACFRALRTLRDSLQAENIEGVSLERLSMGMSGDFELAIEEGSTEVRIGTAIFGARTYPDAQ</sequence>
<dbReference type="PIRSF" id="PIRSF004848">
    <property type="entry name" value="YBL036c_PLPDEIII"/>
    <property type="match status" value="1"/>
</dbReference>
<gene>
    <name evidence="6" type="ORF">LMG1861_01151</name>
</gene>
<dbReference type="RefSeq" id="WP_050728506.1">
    <property type="nucleotide sequence ID" value="NZ_CADILD010000001.1"/>
</dbReference>
<dbReference type="Pfam" id="PF01168">
    <property type="entry name" value="Ala_racemase_N"/>
    <property type="match status" value="1"/>
</dbReference>
<comment type="cofactor">
    <cofactor evidence="3">
        <name>pyridoxal 5'-phosphate</name>
        <dbReference type="ChEBI" id="CHEBI:597326"/>
    </cofactor>
</comment>
<feature type="domain" description="Alanine racemase N-terminal" evidence="5">
    <location>
        <begin position="31"/>
        <end position="233"/>
    </location>
</feature>
<dbReference type="SUPFAM" id="SSF51419">
    <property type="entry name" value="PLP-binding barrel"/>
    <property type="match status" value="1"/>
</dbReference>
<protein>
    <recommendedName>
        <fullName evidence="2">Pyridoxal phosphate homeostasis protein</fullName>
        <shortName evidence="2">PLP homeostasis protein</shortName>
    </recommendedName>
</protein>
<dbReference type="PANTHER" id="PTHR10146:SF14">
    <property type="entry name" value="PYRIDOXAL PHOSPHATE HOMEOSTASIS PROTEIN"/>
    <property type="match status" value="1"/>
</dbReference>